<evidence type="ECO:0000313" key="2">
    <source>
        <dbReference type="Proteomes" id="UP001143910"/>
    </source>
</evidence>
<proteinExistence type="predicted"/>
<dbReference type="Proteomes" id="UP001143910">
    <property type="component" value="Unassembled WGS sequence"/>
</dbReference>
<dbReference type="EMBL" id="JANJQO010000096">
    <property type="protein sequence ID" value="KAJ2982050.1"/>
    <property type="molecule type" value="Genomic_DNA"/>
</dbReference>
<comment type="caution">
    <text evidence="1">The sequence shown here is derived from an EMBL/GenBank/DDBJ whole genome shotgun (WGS) entry which is preliminary data.</text>
</comment>
<reference evidence="1" key="1">
    <citation type="submission" date="2022-08" db="EMBL/GenBank/DDBJ databases">
        <title>Genome Sequence of Lecanicillium fungicola.</title>
        <authorList>
            <person name="Buettner E."/>
        </authorList>
    </citation>
    <scope>NUCLEOTIDE SEQUENCE</scope>
    <source>
        <strain evidence="1">Babe33</strain>
    </source>
</reference>
<name>A0ACC1NRX5_9HYPO</name>
<protein>
    <submittedName>
        <fullName evidence="1">Uncharacterized protein</fullName>
    </submittedName>
</protein>
<keyword evidence="2" id="KW-1185">Reference proteome</keyword>
<evidence type="ECO:0000313" key="1">
    <source>
        <dbReference type="EMBL" id="KAJ2982050.1"/>
    </source>
</evidence>
<accession>A0ACC1NRX5</accession>
<organism evidence="1 2">
    <name type="scientific">Zarea fungicola</name>
    <dbReference type="NCBI Taxonomy" id="93591"/>
    <lineage>
        <taxon>Eukaryota</taxon>
        <taxon>Fungi</taxon>
        <taxon>Dikarya</taxon>
        <taxon>Ascomycota</taxon>
        <taxon>Pezizomycotina</taxon>
        <taxon>Sordariomycetes</taxon>
        <taxon>Hypocreomycetidae</taxon>
        <taxon>Hypocreales</taxon>
        <taxon>Cordycipitaceae</taxon>
        <taxon>Zarea</taxon>
    </lineage>
</organism>
<gene>
    <name evidence="1" type="ORF">NQ176_g1647</name>
</gene>
<sequence length="817" mass="92725">MNVGGYHPRKDTCFAVEQFSVKPAPAQLVSGRMVSPTVLTFKHGRVERKRLYGTTNEPQFFFADEIPEWNNTGGPRHVPGIHVAINFERLRNIQFAHGFGFWKQERLSSREISLLQFINKITDSTNWYNDVFNLSIATRWKQLATAQYGMDTPLWEWCLFELINKAREFAKDSQRVFVFDSASRVSKSDRLVNTALFAELRQSTHGRLVSPWLYPFIYGRSPIKADGTSIGLDNVAVSIGRGTIPSKPFWDTFRWSGERQYYSKRSQWLATDIEFTGKGNAVRFSSPVNNLHPLQLKSVYAALETLIPDCIAEWNDVLLYKWLHRNGPRMKPQQRQCYACTKTTGGPCFCIIEFHDFAEWKCGNVGPGTQSAPENPDCDPVEYLLAGYKNNRKLYESISLGEAFKDEGLQIYVELARIEVRPDGTTSPEDSRRFEWCLNGNRNERIVASTLLCLRRENLQDHSGGLSFRSETRPGAWEVDGSPSPGPGHPSEPHFQEMGTVELREGRIITFPNVLQHRFERMQLRNECEPGSLQFLAIHLADPHYILCSTRHVPPQSVGWWWQAANLDLLCAHHRVPFEIKRYIVDYALGVDCGSTAEVQNAEEEAASICRTAQDNAPEMPQEERPMRIELALRIRQGAIEEHRMVMEHLNNLRVYGVPENLRRWYRKAHPEVTVPLDHSDPSETGYAVLDAPPGVVSDNGTDEDSGDDEIDSDSDDEAGVAGVGFGGIAEESDEMSSEDEYFEEANAEEMEIHDMNDIDSGHGPLVHEDGIPEQAVNEAEVFEAASSDQETGEQDRANTWTEDDEFWLRSGDDYLF</sequence>